<name>A0A4C1YTS1_EUMVA</name>
<evidence type="ECO:0000313" key="3">
    <source>
        <dbReference type="Proteomes" id="UP000299102"/>
    </source>
</evidence>
<gene>
    <name evidence="2" type="ORF">EVAR_61187_1</name>
</gene>
<sequence>MNINTRITRRNRRRKINLSVSREMDHFSRHLTLGVARPPPRRRYLRLRDATARVPPAELAPVVRPGGAGRRRRAGTHPPPIRLLPSGCA</sequence>
<feature type="region of interest" description="Disordered" evidence="1">
    <location>
        <begin position="58"/>
        <end position="89"/>
    </location>
</feature>
<protein>
    <submittedName>
        <fullName evidence="2">Uncharacterized protein</fullName>
    </submittedName>
</protein>
<evidence type="ECO:0000256" key="1">
    <source>
        <dbReference type="SAM" id="MobiDB-lite"/>
    </source>
</evidence>
<dbReference type="Proteomes" id="UP000299102">
    <property type="component" value="Unassembled WGS sequence"/>
</dbReference>
<accession>A0A4C1YTS1</accession>
<comment type="caution">
    <text evidence="2">The sequence shown here is derived from an EMBL/GenBank/DDBJ whole genome shotgun (WGS) entry which is preliminary data.</text>
</comment>
<keyword evidence="3" id="KW-1185">Reference proteome</keyword>
<dbReference type="EMBL" id="BGZK01001424">
    <property type="protein sequence ID" value="GBP79666.1"/>
    <property type="molecule type" value="Genomic_DNA"/>
</dbReference>
<dbReference type="AlphaFoldDB" id="A0A4C1YTS1"/>
<organism evidence="2 3">
    <name type="scientific">Eumeta variegata</name>
    <name type="common">Bagworm moth</name>
    <name type="synonym">Eumeta japonica</name>
    <dbReference type="NCBI Taxonomy" id="151549"/>
    <lineage>
        <taxon>Eukaryota</taxon>
        <taxon>Metazoa</taxon>
        <taxon>Ecdysozoa</taxon>
        <taxon>Arthropoda</taxon>
        <taxon>Hexapoda</taxon>
        <taxon>Insecta</taxon>
        <taxon>Pterygota</taxon>
        <taxon>Neoptera</taxon>
        <taxon>Endopterygota</taxon>
        <taxon>Lepidoptera</taxon>
        <taxon>Glossata</taxon>
        <taxon>Ditrysia</taxon>
        <taxon>Tineoidea</taxon>
        <taxon>Psychidae</taxon>
        <taxon>Oiketicinae</taxon>
        <taxon>Eumeta</taxon>
    </lineage>
</organism>
<evidence type="ECO:0000313" key="2">
    <source>
        <dbReference type="EMBL" id="GBP79666.1"/>
    </source>
</evidence>
<reference evidence="2 3" key="1">
    <citation type="journal article" date="2019" name="Commun. Biol.">
        <title>The bagworm genome reveals a unique fibroin gene that provides high tensile strength.</title>
        <authorList>
            <person name="Kono N."/>
            <person name="Nakamura H."/>
            <person name="Ohtoshi R."/>
            <person name="Tomita M."/>
            <person name="Numata K."/>
            <person name="Arakawa K."/>
        </authorList>
    </citation>
    <scope>NUCLEOTIDE SEQUENCE [LARGE SCALE GENOMIC DNA]</scope>
</reference>
<proteinExistence type="predicted"/>